<comment type="caution">
    <text evidence="2">The sequence shown here is derived from an EMBL/GenBank/DDBJ whole genome shotgun (WGS) entry which is preliminary data.</text>
</comment>
<keyword evidence="2" id="KW-0238">DNA-binding</keyword>
<dbReference type="EMBL" id="JAUSVF010000003">
    <property type="protein sequence ID" value="MDQ0323171.1"/>
    <property type="molecule type" value="Genomic_DNA"/>
</dbReference>
<accession>A0ABU0BY29</accession>
<organism evidence="2 3">
    <name type="scientific">Pararhizobium capsulatum DSM 1112</name>
    <dbReference type="NCBI Taxonomy" id="1121113"/>
    <lineage>
        <taxon>Bacteria</taxon>
        <taxon>Pseudomonadati</taxon>
        <taxon>Pseudomonadota</taxon>
        <taxon>Alphaproteobacteria</taxon>
        <taxon>Hyphomicrobiales</taxon>
        <taxon>Rhizobiaceae</taxon>
        <taxon>Rhizobium/Agrobacterium group</taxon>
        <taxon>Pararhizobium</taxon>
    </lineage>
</organism>
<dbReference type="SUPFAM" id="SSF46785">
    <property type="entry name" value="Winged helix' DNA-binding domain"/>
    <property type="match status" value="1"/>
</dbReference>
<keyword evidence="3" id="KW-1185">Reference proteome</keyword>
<gene>
    <name evidence="2" type="ORF">QO002_005377</name>
</gene>
<evidence type="ECO:0000313" key="2">
    <source>
        <dbReference type="EMBL" id="MDQ0323171.1"/>
    </source>
</evidence>
<name>A0ABU0BY29_9HYPH</name>
<dbReference type="PROSITE" id="PS50931">
    <property type="entry name" value="HTH_LYSR"/>
    <property type="match status" value="1"/>
</dbReference>
<reference evidence="2 3" key="1">
    <citation type="submission" date="2023-07" db="EMBL/GenBank/DDBJ databases">
        <title>Genomic Encyclopedia of Type Strains, Phase IV (KMG-IV): sequencing the most valuable type-strain genomes for metagenomic binning, comparative biology and taxonomic classification.</title>
        <authorList>
            <person name="Goeker M."/>
        </authorList>
    </citation>
    <scope>NUCLEOTIDE SEQUENCE [LARGE SCALE GENOMIC DNA]</scope>
    <source>
        <strain evidence="2 3">DSM 1112</strain>
    </source>
</reference>
<sequence length="34" mass="3773">MRRDNINDYLAFIAVAREKSFTKAAAQLSVSQSA</sequence>
<protein>
    <submittedName>
        <fullName evidence="2">DNA-binding transcriptional LysR family regulator</fullName>
    </submittedName>
</protein>
<dbReference type="Proteomes" id="UP001230207">
    <property type="component" value="Unassembled WGS sequence"/>
</dbReference>
<evidence type="ECO:0000313" key="3">
    <source>
        <dbReference type="Proteomes" id="UP001230207"/>
    </source>
</evidence>
<dbReference type="InterPro" id="IPR036388">
    <property type="entry name" value="WH-like_DNA-bd_sf"/>
</dbReference>
<proteinExistence type="predicted"/>
<dbReference type="GO" id="GO:0003677">
    <property type="term" value="F:DNA binding"/>
    <property type="evidence" value="ECO:0007669"/>
    <property type="project" value="UniProtKB-KW"/>
</dbReference>
<evidence type="ECO:0000259" key="1">
    <source>
        <dbReference type="PROSITE" id="PS50931"/>
    </source>
</evidence>
<feature type="domain" description="HTH lysR-type" evidence="1">
    <location>
        <begin position="11"/>
        <end position="34"/>
    </location>
</feature>
<dbReference type="InterPro" id="IPR000847">
    <property type="entry name" value="LysR_HTH_N"/>
</dbReference>
<dbReference type="Pfam" id="PF00126">
    <property type="entry name" value="HTH_1"/>
    <property type="match status" value="1"/>
</dbReference>
<dbReference type="Gene3D" id="1.10.10.10">
    <property type="entry name" value="Winged helix-like DNA-binding domain superfamily/Winged helix DNA-binding domain"/>
    <property type="match status" value="1"/>
</dbReference>
<dbReference type="InterPro" id="IPR036390">
    <property type="entry name" value="WH_DNA-bd_sf"/>
</dbReference>